<dbReference type="OrthoDB" id="2428276at2759"/>
<protein>
    <submittedName>
        <fullName evidence="2">Uncharacterized protein</fullName>
    </submittedName>
</protein>
<comment type="caution">
    <text evidence="2">The sequence shown here is derived from an EMBL/GenBank/DDBJ whole genome shotgun (WGS) entry which is preliminary data.</text>
</comment>
<accession>A0A397J119</accession>
<dbReference type="Proteomes" id="UP000266861">
    <property type="component" value="Unassembled WGS sequence"/>
</dbReference>
<sequence length="960" mass="110370">MTDTIEQLRNENQTLRQYLTDRNNQIARQKRRITDLHCQNFAIRLLHYRDKHELQNMGHALQTADETNQNLYNMLEVPSMERSFMSASSTDDSHLQTLELGLEEASQPGERQSRLYDELMTINITRSSSEESQNLSNSSGSNISEEMGTIAELANTIDGYLDNPRTNRTILSNQIKRATSQIRRKYTNLQTDQINEQRVRYNAEAERDLRQTDLDNALNDLNLMTTAYNNERVTCQQYFLELQQCRIRIDRYKDDLFLCDIQLDIKWGKWKNRTRNAEQIILNLRGQILLLQNNQPNMTTIVDVMQTMTPLLANIPQYIGQEHPEEYYERILRIFEYAQPVIVSANANVNNTFVDANKCDILKTKMAGKYTPVPANDPYTALNPAINTPPTFLAWLKGKYSTETVGSKRMAERFLSQEQFNPTDTPDTYRERIRPYLTYIPYADLLPYLYDHLPENIEVRMRIHPPADINAFFISLTTIYRELNQKQAFQVRQNKKHQQNDSIMPQPIAPQPASSSLDMEKRFQDELAKRDAKYEADIAKRDAEMKKLKADFDTKMSQQSKIQSTQSIDQPPALPPGREYRRDEYYTNKFMDDNERRRNPNWGGDINNTLSPLPNHIQNQSDRIKKLENDVNMLWGGTNETRDTVNQMTNRFKNLSKGDHTTTVKSNRTGFVPLQPIFNNDDENGYNEEDNIWHEPEKKNEYQSSVVESKQNKVGSESHRPAIVDSPVTTFDKLFPESDDQLLKLLSPAMRDKIMNPSSENKWIDSVEYIHCKIENIDIPEGGGIDTQSMCTVANKALIDALGWGPGNAPNISLTHNSDHITKLIGGHRDVPISVKYIDEQGVERLITVTGNIVFIDDGKTDYLLCIGAPWIRKVKGIPDLNKHEFRMTVRGKSYVIPTFTKPIGDISDDQPSSKISSCCTTVIPDTAQDTKTSEPLEEWHAPEGFKLPDSTTEEVKKNA</sequence>
<organism evidence="2 3">
    <name type="scientific">Diversispora epigaea</name>
    <dbReference type="NCBI Taxonomy" id="1348612"/>
    <lineage>
        <taxon>Eukaryota</taxon>
        <taxon>Fungi</taxon>
        <taxon>Fungi incertae sedis</taxon>
        <taxon>Mucoromycota</taxon>
        <taxon>Glomeromycotina</taxon>
        <taxon>Glomeromycetes</taxon>
        <taxon>Diversisporales</taxon>
        <taxon>Diversisporaceae</taxon>
        <taxon>Diversispora</taxon>
    </lineage>
</organism>
<feature type="region of interest" description="Disordered" evidence="1">
    <location>
        <begin position="493"/>
        <end position="520"/>
    </location>
</feature>
<feature type="compositionally biased region" description="Basic and acidic residues" evidence="1">
    <location>
        <begin position="932"/>
        <end position="944"/>
    </location>
</feature>
<gene>
    <name evidence="2" type="ORF">Glove_137g189</name>
</gene>
<feature type="compositionally biased region" description="Low complexity" evidence="1">
    <location>
        <begin position="502"/>
        <end position="516"/>
    </location>
</feature>
<feature type="compositionally biased region" description="Low complexity" evidence="1">
    <location>
        <begin position="555"/>
        <end position="568"/>
    </location>
</feature>
<feature type="region of interest" description="Disordered" evidence="1">
    <location>
        <begin position="554"/>
        <end position="580"/>
    </location>
</feature>
<evidence type="ECO:0000313" key="2">
    <source>
        <dbReference type="EMBL" id="RHZ80378.1"/>
    </source>
</evidence>
<proteinExistence type="predicted"/>
<dbReference type="AlphaFoldDB" id="A0A397J119"/>
<keyword evidence="3" id="KW-1185">Reference proteome</keyword>
<evidence type="ECO:0000256" key="1">
    <source>
        <dbReference type="SAM" id="MobiDB-lite"/>
    </source>
</evidence>
<feature type="region of interest" description="Disordered" evidence="1">
    <location>
        <begin position="593"/>
        <end position="615"/>
    </location>
</feature>
<feature type="region of interest" description="Disordered" evidence="1">
    <location>
        <begin position="927"/>
        <end position="960"/>
    </location>
</feature>
<evidence type="ECO:0000313" key="3">
    <source>
        <dbReference type="Proteomes" id="UP000266861"/>
    </source>
</evidence>
<dbReference type="STRING" id="1348612.A0A397J119"/>
<name>A0A397J119_9GLOM</name>
<reference evidence="2 3" key="1">
    <citation type="submission" date="2018-08" db="EMBL/GenBank/DDBJ databases">
        <title>Genome and evolution of the arbuscular mycorrhizal fungus Diversispora epigaea (formerly Glomus versiforme) and its bacterial endosymbionts.</title>
        <authorList>
            <person name="Sun X."/>
            <person name="Fei Z."/>
            <person name="Harrison M."/>
        </authorList>
    </citation>
    <scope>NUCLEOTIDE SEQUENCE [LARGE SCALE GENOMIC DNA]</scope>
    <source>
        <strain evidence="2 3">IT104</strain>
    </source>
</reference>
<feature type="compositionally biased region" description="Polar residues" evidence="1">
    <location>
        <begin position="606"/>
        <end position="615"/>
    </location>
</feature>
<dbReference type="EMBL" id="PQFF01000128">
    <property type="protein sequence ID" value="RHZ80378.1"/>
    <property type="molecule type" value="Genomic_DNA"/>
</dbReference>